<evidence type="ECO:0000313" key="5">
    <source>
        <dbReference type="Proteomes" id="UP000831537"/>
    </source>
</evidence>
<dbReference type="SUPFAM" id="SSF56784">
    <property type="entry name" value="HAD-like"/>
    <property type="match status" value="1"/>
</dbReference>
<sequence length="228" mass="26601">MKKCLMMDLDDTLCDYQQAKHNAKRKIEQYVSAREINAERFWDRYEKIEPELFNQFTRKKITIAEYRFRRFAEALDSPTAEFVTTLNKIYMDEANQNIELFPDAKLFLEKLSESDFELALLTNGPADGQRKKIASLGLEKYIKHFYISSETGFSKPDKKAFCHVLDALHVVESQAWMIGDSIKYDMEGAKASGMRGILVDRYHRYTGRDWVKVGSLTELLGTKRHFIE</sequence>
<evidence type="ECO:0000313" key="4">
    <source>
        <dbReference type="EMBL" id="UOQ84063.1"/>
    </source>
</evidence>
<dbReference type="InterPro" id="IPR036412">
    <property type="entry name" value="HAD-like_sf"/>
</dbReference>
<evidence type="ECO:0000256" key="3">
    <source>
        <dbReference type="ARBA" id="ARBA00022842"/>
    </source>
</evidence>
<keyword evidence="5" id="KW-1185">Reference proteome</keyword>
<reference evidence="4 5" key="1">
    <citation type="submission" date="2022-04" db="EMBL/GenBank/DDBJ databases">
        <title>Gracilibacillus sp. isolated from saltern.</title>
        <authorList>
            <person name="Won M."/>
            <person name="Lee C.-M."/>
            <person name="Woen H.-Y."/>
            <person name="Kwon S.-W."/>
        </authorList>
    </citation>
    <scope>NUCLEOTIDE SEQUENCE [LARGE SCALE GENOMIC DNA]</scope>
    <source>
        <strain evidence="4 5">SSPM10-3</strain>
    </source>
</reference>
<keyword evidence="3" id="KW-0460">Magnesium</keyword>
<dbReference type="RefSeq" id="WP_244741400.1">
    <property type="nucleotide sequence ID" value="NZ_CP095071.1"/>
</dbReference>
<keyword evidence="2 4" id="KW-0378">Hydrolase</keyword>
<evidence type="ECO:0000256" key="1">
    <source>
        <dbReference type="ARBA" id="ARBA00001946"/>
    </source>
</evidence>
<name>A0ABY4GIM9_9BACI</name>
<organism evidence="4 5">
    <name type="scientific">Gracilibacillus salinarum</name>
    <dbReference type="NCBI Taxonomy" id="2932255"/>
    <lineage>
        <taxon>Bacteria</taxon>
        <taxon>Bacillati</taxon>
        <taxon>Bacillota</taxon>
        <taxon>Bacilli</taxon>
        <taxon>Bacillales</taxon>
        <taxon>Bacillaceae</taxon>
        <taxon>Gracilibacillus</taxon>
    </lineage>
</organism>
<protein>
    <submittedName>
        <fullName evidence="4">HAD family hydrolase</fullName>
    </submittedName>
</protein>
<evidence type="ECO:0000256" key="2">
    <source>
        <dbReference type="ARBA" id="ARBA00022801"/>
    </source>
</evidence>
<gene>
    <name evidence="4" type="ORF">MUN87_15230</name>
</gene>
<dbReference type="InterPro" id="IPR006439">
    <property type="entry name" value="HAD-SF_hydro_IA"/>
</dbReference>
<dbReference type="SFLD" id="SFLDG01129">
    <property type="entry name" value="C1.5:_HAD__Beta-PGM__Phosphata"/>
    <property type="match status" value="1"/>
</dbReference>
<proteinExistence type="predicted"/>
<dbReference type="Gene3D" id="3.40.50.1000">
    <property type="entry name" value="HAD superfamily/HAD-like"/>
    <property type="match status" value="1"/>
</dbReference>
<comment type="cofactor">
    <cofactor evidence="1">
        <name>Mg(2+)</name>
        <dbReference type="ChEBI" id="CHEBI:18420"/>
    </cofactor>
</comment>
<dbReference type="InterPro" id="IPR023214">
    <property type="entry name" value="HAD_sf"/>
</dbReference>
<dbReference type="EMBL" id="CP095071">
    <property type="protein sequence ID" value="UOQ84063.1"/>
    <property type="molecule type" value="Genomic_DNA"/>
</dbReference>
<dbReference type="Gene3D" id="1.10.150.520">
    <property type="match status" value="1"/>
</dbReference>
<dbReference type="Proteomes" id="UP000831537">
    <property type="component" value="Chromosome"/>
</dbReference>
<accession>A0ABY4GIM9</accession>
<dbReference type="Pfam" id="PF00702">
    <property type="entry name" value="Hydrolase"/>
    <property type="match status" value="1"/>
</dbReference>
<dbReference type="PANTHER" id="PTHR46470">
    <property type="entry name" value="N-ACYLNEURAMINATE-9-PHOSPHATASE"/>
    <property type="match status" value="1"/>
</dbReference>
<dbReference type="InterPro" id="IPR051400">
    <property type="entry name" value="HAD-like_hydrolase"/>
</dbReference>
<dbReference type="PANTHER" id="PTHR46470:SF4">
    <property type="entry name" value="5-AMINO-6-(5-PHOSPHO-D-RIBITYLAMINO)URACIL PHOSPHATASE YIGB"/>
    <property type="match status" value="1"/>
</dbReference>
<dbReference type="NCBIfam" id="TIGR01549">
    <property type="entry name" value="HAD-SF-IA-v1"/>
    <property type="match status" value="1"/>
</dbReference>
<dbReference type="GO" id="GO:0016787">
    <property type="term" value="F:hydrolase activity"/>
    <property type="evidence" value="ECO:0007669"/>
    <property type="project" value="UniProtKB-KW"/>
</dbReference>
<dbReference type="SFLD" id="SFLDS00003">
    <property type="entry name" value="Haloacid_Dehalogenase"/>
    <property type="match status" value="1"/>
</dbReference>